<dbReference type="AlphaFoldDB" id="A0A835C3Z4"/>
<feature type="region of interest" description="Disordered" evidence="1">
    <location>
        <begin position="137"/>
        <end position="171"/>
    </location>
</feature>
<protein>
    <submittedName>
        <fullName evidence="2">Uncharacterized protein</fullName>
    </submittedName>
</protein>
<name>A0A835C3Z4_9POAL</name>
<accession>A0A835C3Z4</accession>
<feature type="compositionally biased region" description="Low complexity" evidence="1">
    <location>
        <begin position="57"/>
        <end position="78"/>
    </location>
</feature>
<evidence type="ECO:0000313" key="3">
    <source>
        <dbReference type="Proteomes" id="UP000636709"/>
    </source>
</evidence>
<evidence type="ECO:0000256" key="1">
    <source>
        <dbReference type="SAM" id="MobiDB-lite"/>
    </source>
</evidence>
<feature type="compositionally biased region" description="Pro residues" evidence="1">
    <location>
        <begin position="9"/>
        <end position="22"/>
    </location>
</feature>
<dbReference type="EMBL" id="JACEFO010001700">
    <property type="protein sequence ID" value="KAF8719384.1"/>
    <property type="molecule type" value="Genomic_DNA"/>
</dbReference>
<feature type="compositionally biased region" description="Polar residues" evidence="1">
    <location>
        <begin position="106"/>
        <end position="120"/>
    </location>
</feature>
<comment type="caution">
    <text evidence="2">The sequence shown here is derived from an EMBL/GenBank/DDBJ whole genome shotgun (WGS) entry which is preliminary data.</text>
</comment>
<feature type="region of interest" description="Disordered" evidence="1">
    <location>
        <begin position="1"/>
        <end position="120"/>
    </location>
</feature>
<organism evidence="2 3">
    <name type="scientific">Digitaria exilis</name>
    <dbReference type="NCBI Taxonomy" id="1010633"/>
    <lineage>
        <taxon>Eukaryota</taxon>
        <taxon>Viridiplantae</taxon>
        <taxon>Streptophyta</taxon>
        <taxon>Embryophyta</taxon>
        <taxon>Tracheophyta</taxon>
        <taxon>Spermatophyta</taxon>
        <taxon>Magnoliopsida</taxon>
        <taxon>Liliopsida</taxon>
        <taxon>Poales</taxon>
        <taxon>Poaceae</taxon>
        <taxon>PACMAD clade</taxon>
        <taxon>Panicoideae</taxon>
        <taxon>Panicodae</taxon>
        <taxon>Paniceae</taxon>
        <taxon>Anthephorinae</taxon>
        <taxon>Digitaria</taxon>
    </lineage>
</organism>
<dbReference type="Proteomes" id="UP000636709">
    <property type="component" value="Unassembled WGS sequence"/>
</dbReference>
<reference evidence="2" key="1">
    <citation type="submission" date="2020-07" db="EMBL/GenBank/DDBJ databases">
        <title>Genome sequence and genetic diversity analysis of an under-domesticated orphan crop, white fonio (Digitaria exilis).</title>
        <authorList>
            <person name="Bennetzen J.L."/>
            <person name="Chen S."/>
            <person name="Ma X."/>
            <person name="Wang X."/>
            <person name="Yssel A.E.J."/>
            <person name="Chaluvadi S.R."/>
            <person name="Johnson M."/>
            <person name="Gangashetty P."/>
            <person name="Hamidou F."/>
            <person name="Sanogo M.D."/>
            <person name="Zwaenepoel A."/>
            <person name="Wallace J."/>
            <person name="Van De Peer Y."/>
            <person name="Van Deynze A."/>
        </authorList>
    </citation>
    <scope>NUCLEOTIDE SEQUENCE</scope>
    <source>
        <tissue evidence="2">Leaves</tissue>
    </source>
</reference>
<proteinExistence type="predicted"/>
<keyword evidence="3" id="KW-1185">Reference proteome</keyword>
<sequence>MAAEAVDGPSPPRTGEPEPPAAPEKRTPADRDQEEQGAEERPEPKRRRARARITALESVPRAAEVAAAAAASAAAEAEAASREDESEPAGGCDGGESFSFHARGFSSAQTTPKFGSFNNPGATAELVAFHLMRASRRRVDPPATEEAGGHRTVAGGNEAETAAEGRDGNSR</sequence>
<gene>
    <name evidence="2" type="ORF">HU200_024094</name>
</gene>
<dbReference type="OrthoDB" id="696601at2759"/>
<evidence type="ECO:0000313" key="2">
    <source>
        <dbReference type="EMBL" id="KAF8719384.1"/>
    </source>
</evidence>